<sequence length="416" mass="45097">MRKPAVHVIGAGLAGLAAAVRLADGSREIILHEAARQAGGRCRSYHDAQLGMAIDNGNHLLLSGNHAARNFLATIGSEDELQGPAEADFPFFDLASKKRWRVRPNAGPMPWWIFSAERRAPDTGWRDYLALLRLLVPGKDRPIAAAMRCDGPLYERLWRPFLLAALNAEPKEGSARLAGAVVRETLAKGGRACRPLVAAHGLSAAFIDPALRYLSERGAQICLDHRLRKIDFAAGRVSALDFGDATQPLGPADQVVLAVPPLVARDLMPGLQTPESFRAIVNAHFRIAPPKDCPAILGVINATTEWLFAFPDRLSVTISGADRLLDAPREELAQKIWAEVAEAARIEKPLPPWQIIKEKRATFAATCEENARRPGAATAYPNLFLAGDWTATGLPATIEGAIRSGNRAADLVRRSQ</sequence>
<keyword evidence="2" id="KW-0560">Oxidoreductase</keyword>
<dbReference type="EMBL" id="CP136862">
    <property type="protein sequence ID" value="WOJ91065.1"/>
    <property type="molecule type" value="Genomic_DNA"/>
</dbReference>
<dbReference type="PANTHER" id="PTHR42923:SF47">
    <property type="entry name" value="BLR3003 PROTEIN"/>
    <property type="match status" value="1"/>
</dbReference>
<dbReference type="Gene3D" id="3.90.660.20">
    <property type="entry name" value="Protoporphyrinogen oxidase, mitochondrial, domain 2"/>
    <property type="match status" value="1"/>
</dbReference>
<protein>
    <submittedName>
        <fullName evidence="2">Hydroxysqualene dehydroxylase HpnE</fullName>
        <ecNumber evidence="2">1.17.8.1</ecNumber>
    </submittedName>
</protein>
<dbReference type="Pfam" id="PF01593">
    <property type="entry name" value="Amino_oxidase"/>
    <property type="match status" value="1"/>
</dbReference>
<dbReference type="Gene3D" id="3.50.50.60">
    <property type="entry name" value="FAD/NAD(P)-binding domain"/>
    <property type="match status" value="1"/>
</dbReference>
<evidence type="ECO:0000313" key="3">
    <source>
        <dbReference type="Proteomes" id="UP001626536"/>
    </source>
</evidence>
<dbReference type="InterPro" id="IPR050464">
    <property type="entry name" value="Zeta_carotene_desat/Oxidored"/>
</dbReference>
<dbReference type="GO" id="GO:0016491">
    <property type="term" value="F:oxidoreductase activity"/>
    <property type="evidence" value="ECO:0007669"/>
    <property type="project" value="UniProtKB-KW"/>
</dbReference>
<dbReference type="Gene3D" id="1.10.3110.10">
    <property type="entry name" value="protoporphyrinogen ix oxidase, domain 3"/>
    <property type="match status" value="1"/>
</dbReference>
<dbReference type="InterPro" id="IPR036188">
    <property type="entry name" value="FAD/NAD-bd_sf"/>
</dbReference>
<dbReference type="InterPro" id="IPR017830">
    <property type="entry name" value="SQase_HpnE"/>
</dbReference>
<dbReference type="EC" id="1.17.8.1" evidence="2"/>
<feature type="domain" description="Amine oxidase" evidence="1">
    <location>
        <begin position="13"/>
        <end position="412"/>
    </location>
</feature>
<dbReference type="NCBIfam" id="TIGR03467">
    <property type="entry name" value="HpnE"/>
    <property type="match status" value="1"/>
</dbReference>
<name>A0ABZ0HXK3_9HYPH</name>
<dbReference type="PANTHER" id="PTHR42923">
    <property type="entry name" value="PROTOPORPHYRINOGEN OXIDASE"/>
    <property type="match status" value="1"/>
</dbReference>
<accession>A0ABZ0HXK3</accession>
<proteinExistence type="predicted"/>
<dbReference type="SUPFAM" id="SSF51905">
    <property type="entry name" value="FAD/NAD(P)-binding domain"/>
    <property type="match status" value="1"/>
</dbReference>
<evidence type="ECO:0000259" key="1">
    <source>
        <dbReference type="Pfam" id="PF01593"/>
    </source>
</evidence>
<dbReference type="RefSeq" id="WP_407340654.1">
    <property type="nucleotide sequence ID" value="NZ_CP136862.1"/>
</dbReference>
<gene>
    <name evidence="2" type="primary">hpnE</name>
    <name evidence="2" type="ORF">RZS28_07235</name>
</gene>
<evidence type="ECO:0000313" key="2">
    <source>
        <dbReference type="EMBL" id="WOJ91065.1"/>
    </source>
</evidence>
<dbReference type="InterPro" id="IPR002937">
    <property type="entry name" value="Amino_oxidase"/>
</dbReference>
<organism evidence="2 3">
    <name type="scientific">Methylocapsa polymorpha</name>
    <dbReference type="NCBI Taxonomy" id="3080828"/>
    <lineage>
        <taxon>Bacteria</taxon>
        <taxon>Pseudomonadati</taxon>
        <taxon>Pseudomonadota</taxon>
        <taxon>Alphaproteobacteria</taxon>
        <taxon>Hyphomicrobiales</taxon>
        <taxon>Beijerinckiaceae</taxon>
        <taxon>Methylocapsa</taxon>
    </lineage>
</organism>
<keyword evidence="3" id="KW-1185">Reference proteome</keyword>
<reference evidence="2 3" key="1">
    <citation type="submission" date="2023-10" db="EMBL/GenBank/DDBJ databases">
        <title>Novel methanotroph of the genus Methylocapsa from a subarctic wetland.</title>
        <authorList>
            <person name="Belova S.E."/>
            <person name="Oshkin I.Y."/>
            <person name="Miroshnikov K."/>
            <person name="Dedysh S.N."/>
        </authorList>
    </citation>
    <scope>NUCLEOTIDE SEQUENCE [LARGE SCALE GENOMIC DNA]</scope>
    <source>
        <strain evidence="2 3">RX1</strain>
    </source>
</reference>
<dbReference type="Proteomes" id="UP001626536">
    <property type="component" value="Chromosome"/>
</dbReference>